<evidence type="ECO:0000256" key="6">
    <source>
        <dbReference type="ARBA" id="ARBA00023316"/>
    </source>
</evidence>
<keyword evidence="6" id="KW-0961">Cell wall biogenesis/degradation</keyword>
<dbReference type="GO" id="GO:0009002">
    <property type="term" value="F:serine-type D-Ala-D-Ala carboxypeptidase activity"/>
    <property type="evidence" value="ECO:0007669"/>
    <property type="project" value="InterPro"/>
</dbReference>
<dbReference type="GO" id="GO:0008360">
    <property type="term" value="P:regulation of cell shape"/>
    <property type="evidence" value="ECO:0007669"/>
    <property type="project" value="UniProtKB-KW"/>
</dbReference>
<evidence type="ECO:0000313" key="13">
    <source>
        <dbReference type="Proteomes" id="UP000219331"/>
    </source>
</evidence>
<evidence type="ECO:0000256" key="7">
    <source>
        <dbReference type="PIRSR" id="PIRSR618044-1"/>
    </source>
</evidence>
<dbReference type="InterPro" id="IPR001967">
    <property type="entry name" value="Peptidase_S11_N"/>
</dbReference>
<feature type="chain" id="PRO_5012131446" evidence="10">
    <location>
        <begin position="35"/>
        <end position="317"/>
    </location>
</feature>
<evidence type="ECO:0000256" key="9">
    <source>
        <dbReference type="RuleBase" id="RU004016"/>
    </source>
</evidence>
<keyword evidence="12" id="KW-0121">Carboxypeptidase</keyword>
<organism evidence="12 13">
    <name type="scientific">Stappia indica</name>
    <dbReference type="NCBI Taxonomy" id="538381"/>
    <lineage>
        <taxon>Bacteria</taxon>
        <taxon>Pseudomonadati</taxon>
        <taxon>Pseudomonadota</taxon>
        <taxon>Alphaproteobacteria</taxon>
        <taxon>Hyphomicrobiales</taxon>
        <taxon>Stappiaceae</taxon>
        <taxon>Stappia</taxon>
    </lineage>
</organism>
<dbReference type="STRING" id="538381.GCA_001696535_00427"/>
<evidence type="ECO:0000256" key="4">
    <source>
        <dbReference type="ARBA" id="ARBA00022960"/>
    </source>
</evidence>
<evidence type="ECO:0000256" key="1">
    <source>
        <dbReference type="ARBA" id="ARBA00007164"/>
    </source>
</evidence>
<keyword evidence="5" id="KW-0573">Peptidoglycan synthesis</keyword>
<feature type="binding site" evidence="8">
    <location>
        <position position="270"/>
    </location>
    <ligand>
        <name>substrate</name>
    </ligand>
</feature>
<dbReference type="Proteomes" id="UP000219331">
    <property type="component" value="Unassembled WGS sequence"/>
</dbReference>
<reference evidence="12 13" key="1">
    <citation type="submission" date="2017-08" db="EMBL/GenBank/DDBJ databases">
        <authorList>
            <person name="de Groot N.N."/>
        </authorList>
    </citation>
    <scope>NUCLEOTIDE SEQUENCE [LARGE SCALE GENOMIC DNA]</scope>
    <source>
        <strain evidence="12 13">USBA 352</strain>
    </source>
</reference>
<name>A0A285TQ13_9HYPH</name>
<evidence type="ECO:0000313" key="12">
    <source>
        <dbReference type="EMBL" id="SOC25314.1"/>
    </source>
</evidence>
<dbReference type="GO" id="GO:0009252">
    <property type="term" value="P:peptidoglycan biosynthetic process"/>
    <property type="evidence" value="ECO:0007669"/>
    <property type="project" value="UniProtKB-KW"/>
</dbReference>
<keyword evidence="12" id="KW-0645">Protease</keyword>
<protein>
    <submittedName>
        <fullName evidence="12">D-alanyl-D-alanine carboxypeptidase</fullName>
    </submittedName>
</protein>
<evidence type="ECO:0000259" key="11">
    <source>
        <dbReference type="Pfam" id="PF00768"/>
    </source>
</evidence>
<sequence>MHALTTATATAAPRWRRAVLALAVSLALAGCQTAASTSQQAARPQAAAVQVAALPALPTPAAAVPGSELALAPQGSALRRAHAAIVVDAATGAVLHEEDADSLRYPASLTKMMTLYLLFDALSEGRVRTDTPLVISAKAASQPPARIGLKAGGNLTVSQAIQALAVKSANDVAIAVAENLGGSEAAFAAQMTAKARSLGMRHTRFVNASGLPDPRQVTTARDMAILSRALKSRHASRASAFTARTFTYEGRSFQATNNLLGRVAGVDGIKTGYIRDSGYNLAASAHRGGRSVIAVVFGGESEGARDRQVTELIEQYL</sequence>
<proteinExistence type="inferred from homology"/>
<evidence type="ECO:0000256" key="10">
    <source>
        <dbReference type="SAM" id="SignalP"/>
    </source>
</evidence>
<dbReference type="PRINTS" id="PR00725">
    <property type="entry name" value="DADACBPTASE1"/>
</dbReference>
<keyword evidence="2 10" id="KW-0732">Signal</keyword>
<dbReference type="InterPro" id="IPR012338">
    <property type="entry name" value="Beta-lactam/transpept-like"/>
</dbReference>
<dbReference type="InterPro" id="IPR018044">
    <property type="entry name" value="Peptidase_S11"/>
</dbReference>
<dbReference type="Gene3D" id="3.40.710.10">
    <property type="entry name" value="DD-peptidase/beta-lactamase superfamily"/>
    <property type="match status" value="1"/>
</dbReference>
<keyword evidence="4" id="KW-0133">Cell shape</keyword>
<evidence type="ECO:0000256" key="3">
    <source>
        <dbReference type="ARBA" id="ARBA00022801"/>
    </source>
</evidence>
<feature type="active site" evidence="7">
    <location>
        <position position="168"/>
    </location>
</feature>
<dbReference type="AlphaFoldDB" id="A0A285TQ13"/>
<dbReference type="Pfam" id="PF00768">
    <property type="entry name" value="Peptidase_S11"/>
    <property type="match status" value="1"/>
</dbReference>
<dbReference type="PANTHER" id="PTHR21581:SF6">
    <property type="entry name" value="TRAFFICKING PROTEIN PARTICLE COMPLEX SUBUNIT 12"/>
    <property type="match status" value="1"/>
</dbReference>
<accession>A0A285TQ13</accession>
<evidence type="ECO:0000256" key="8">
    <source>
        <dbReference type="PIRSR" id="PIRSR618044-2"/>
    </source>
</evidence>
<evidence type="ECO:0000256" key="5">
    <source>
        <dbReference type="ARBA" id="ARBA00022984"/>
    </source>
</evidence>
<dbReference type="EMBL" id="OBML01000014">
    <property type="protein sequence ID" value="SOC25314.1"/>
    <property type="molecule type" value="Genomic_DNA"/>
</dbReference>
<keyword evidence="13" id="KW-1185">Reference proteome</keyword>
<dbReference type="RefSeq" id="WP_323133761.1">
    <property type="nucleotide sequence ID" value="NZ_JAJGNR010000008.1"/>
</dbReference>
<gene>
    <name evidence="12" type="ORF">SAMN05421512_11437</name>
</gene>
<keyword evidence="3" id="KW-0378">Hydrolase</keyword>
<comment type="similarity">
    <text evidence="1 9">Belongs to the peptidase S11 family.</text>
</comment>
<dbReference type="GO" id="GO:0006508">
    <property type="term" value="P:proteolysis"/>
    <property type="evidence" value="ECO:0007669"/>
    <property type="project" value="InterPro"/>
</dbReference>
<feature type="signal peptide" evidence="10">
    <location>
        <begin position="1"/>
        <end position="34"/>
    </location>
</feature>
<feature type="domain" description="Peptidase S11 D-alanyl-D-alanine carboxypeptidase A N-terminal" evidence="11">
    <location>
        <begin position="80"/>
        <end position="300"/>
    </location>
</feature>
<feature type="active site" description="Proton acceptor" evidence="7">
    <location>
        <position position="111"/>
    </location>
</feature>
<evidence type="ECO:0000256" key="2">
    <source>
        <dbReference type="ARBA" id="ARBA00022729"/>
    </source>
</evidence>
<feature type="active site" description="Acyl-ester intermediate" evidence="7">
    <location>
        <position position="108"/>
    </location>
</feature>
<dbReference type="SUPFAM" id="SSF56601">
    <property type="entry name" value="beta-lactamase/transpeptidase-like"/>
    <property type="match status" value="1"/>
</dbReference>
<dbReference type="GO" id="GO:0071555">
    <property type="term" value="P:cell wall organization"/>
    <property type="evidence" value="ECO:0007669"/>
    <property type="project" value="UniProtKB-KW"/>
</dbReference>
<dbReference type="PANTHER" id="PTHR21581">
    <property type="entry name" value="D-ALANYL-D-ALANINE CARBOXYPEPTIDASE"/>
    <property type="match status" value="1"/>
</dbReference>